<dbReference type="InterPro" id="IPR050771">
    <property type="entry name" value="Alpha-ketoacid_DH_E1_comp"/>
</dbReference>
<dbReference type="InterPro" id="IPR001017">
    <property type="entry name" value="DH_E1"/>
</dbReference>
<dbReference type="AlphaFoldDB" id="A0A3Q7G1R6"/>
<dbReference type="InParanoid" id="A0A3Q7G1R6"/>
<evidence type="ECO:0000259" key="2">
    <source>
        <dbReference type="Pfam" id="PF00676"/>
    </source>
</evidence>
<dbReference type="Proteomes" id="UP000004994">
    <property type="component" value="Chromosome 4"/>
</dbReference>
<sequence length="179" mass="20440">MIRSTETREERVHYYQVLDDDYYPITSDFMVTLQTMDTIFYEAQREGQISLYVTTVEEEAINITSAATLKTYNFIFPHRESGVLLRKGFTIQEFVNQLFGNKHDYGKGRKMPIYYGSNKHNYITFASTVASAKNACTIVYFGNGGSSTGDFYATLKFTAVLDGFVTNEQVYGIYSICGW</sequence>
<evidence type="ECO:0000313" key="3">
    <source>
        <dbReference type="EnsemblPlants" id="Solyc04g025710.2.1"/>
    </source>
</evidence>
<dbReference type="GO" id="GO:0160157">
    <property type="term" value="C:branched-chain alpha-ketoacid dehydrogenase complex"/>
    <property type="evidence" value="ECO:0000318"/>
    <property type="project" value="GO_Central"/>
</dbReference>
<dbReference type="Pfam" id="PF00676">
    <property type="entry name" value="E1_dh"/>
    <property type="match status" value="1"/>
</dbReference>
<reference evidence="3" key="2">
    <citation type="submission" date="2019-01" db="UniProtKB">
        <authorList>
            <consortium name="EnsemblPlants"/>
        </authorList>
    </citation>
    <scope>IDENTIFICATION</scope>
    <source>
        <strain evidence="3">cv. Heinz 1706</strain>
    </source>
</reference>
<dbReference type="Gene3D" id="3.40.50.970">
    <property type="match status" value="1"/>
</dbReference>
<dbReference type="PaxDb" id="4081-Solyc04g025710.1.1"/>
<name>A0A3Q7G1R6_SOLLC</name>
<reference evidence="3" key="1">
    <citation type="journal article" date="2012" name="Nature">
        <title>The tomato genome sequence provides insights into fleshy fruit evolution.</title>
        <authorList>
            <consortium name="Tomato Genome Consortium"/>
        </authorList>
    </citation>
    <scope>NUCLEOTIDE SEQUENCE [LARGE SCALE GENOMIC DNA]</scope>
    <source>
        <strain evidence="3">cv. Heinz 1706</strain>
    </source>
</reference>
<dbReference type="GO" id="GO:0009083">
    <property type="term" value="P:branched-chain amino acid catabolic process"/>
    <property type="evidence" value="ECO:0000318"/>
    <property type="project" value="GO_Central"/>
</dbReference>
<dbReference type="Gramene" id="Solyc04g025710.2.1">
    <property type="protein sequence ID" value="Solyc04g025710.2.1"/>
    <property type="gene ID" value="Solyc04g025710.2"/>
</dbReference>
<dbReference type="PANTHER" id="PTHR43380:SF11">
    <property type="entry name" value="2-OXOISOVALERATE DEHYDROGENASE SUBUNIT ALPHA 2, MITOCHONDRIAL"/>
    <property type="match status" value="1"/>
</dbReference>
<evidence type="ECO:0000256" key="1">
    <source>
        <dbReference type="ARBA" id="ARBA00023002"/>
    </source>
</evidence>
<organism evidence="3">
    <name type="scientific">Solanum lycopersicum</name>
    <name type="common">Tomato</name>
    <name type="synonym">Lycopersicon esculentum</name>
    <dbReference type="NCBI Taxonomy" id="4081"/>
    <lineage>
        <taxon>Eukaryota</taxon>
        <taxon>Viridiplantae</taxon>
        <taxon>Streptophyta</taxon>
        <taxon>Embryophyta</taxon>
        <taxon>Tracheophyta</taxon>
        <taxon>Spermatophyta</taxon>
        <taxon>Magnoliopsida</taxon>
        <taxon>eudicotyledons</taxon>
        <taxon>Gunneridae</taxon>
        <taxon>Pentapetalae</taxon>
        <taxon>asterids</taxon>
        <taxon>lamiids</taxon>
        <taxon>Solanales</taxon>
        <taxon>Solanaceae</taxon>
        <taxon>Solanoideae</taxon>
        <taxon>Solaneae</taxon>
        <taxon>Solanum</taxon>
        <taxon>Solanum subgen. Lycopersicon</taxon>
    </lineage>
</organism>
<dbReference type="GO" id="GO:0016624">
    <property type="term" value="F:oxidoreductase activity, acting on the aldehyde or oxo group of donors, disulfide as acceptor"/>
    <property type="evidence" value="ECO:0007669"/>
    <property type="project" value="InterPro"/>
</dbReference>
<evidence type="ECO:0000313" key="4">
    <source>
        <dbReference type="Proteomes" id="UP000004994"/>
    </source>
</evidence>
<dbReference type="STRING" id="4081.A0A3Q7G1R6"/>
<keyword evidence="1" id="KW-0560">Oxidoreductase</keyword>
<proteinExistence type="predicted"/>
<dbReference type="InterPro" id="IPR029061">
    <property type="entry name" value="THDP-binding"/>
</dbReference>
<dbReference type="PANTHER" id="PTHR43380">
    <property type="entry name" value="2-OXOISOVALERATE DEHYDROGENASE SUBUNIT ALPHA, MITOCHONDRIAL"/>
    <property type="match status" value="1"/>
</dbReference>
<keyword evidence="4" id="KW-1185">Reference proteome</keyword>
<feature type="domain" description="Dehydrogenase E1 component" evidence="2">
    <location>
        <begin position="29"/>
        <end position="162"/>
    </location>
</feature>
<dbReference type="SUPFAM" id="SSF52518">
    <property type="entry name" value="Thiamin diphosphate-binding fold (THDP-binding)"/>
    <property type="match status" value="1"/>
</dbReference>
<protein>
    <recommendedName>
        <fullName evidence="2">Dehydrogenase E1 component domain-containing protein</fullName>
    </recommendedName>
</protein>
<dbReference type="EnsemblPlants" id="Solyc04g025710.2.1">
    <property type="protein sequence ID" value="Solyc04g025710.2.1"/>
    <property type="gene ID" value="Solyc04g025710.2"/>
</dbReference>
<accession>A0A3Q7G1R6</accession>